<evidence type="ECO:0000259" key="1">
    <source>
        <dbReference type="Pfam" id="PF12874"/>
    </source>
</evidence>
<dbReference type="KEGG" id="nta:107785025"/>
<dbReference type="InterPro" id="IPR036236">
    <property type="entry name" value="Znf_C2H2_sf"/>
</dbReference>
<dbReference type="Pfam" id="PF12874">
    <property type="entry name" value="zf-met"/>
    <property type="match status" value="1"/>
</dbReference>
<dbReference type="GeneID" id="107785025"/>
<dbReference type="Proteomes" id="UP000790787">
    <property type="component" value="Chromosome 12"/>
</dbReference>
<dbReference type="GO" id="GO:0004523">
    <property type="term" value="F:RNA-DNA hybrid ribonuclease activity"/>
    <property type="evidence" value="ECO:0007669"/>
    <property type="project" value="InterPro"/>
</dbReference>
<accession>A0A1S3ZB94</accession>
<dbReference type="InterPro" id="IPR012337">
    <property type="entry name" value="RNaseH-like_sf"/>
</dbReference>
<dbReference type="Pfam" id="PF03134">
    <property type="entry name" value="TB2_DP1_HVA22"/>
    <property type="match status" value="1"/>
</dbReference>
<evidence type="ECO:0000313" key="4">
    <source>
        <dbReference type="RefSeq" id="XP_016461730.1"/>
    </source>
</evidence>
<protein>
    <submittedName>
        <fullName evidence="4">Uncharacterized protein LOC107785025</fullName>
    </submittedName>
</protein>
<dbReference type="SUPFAM" id="SSF53098">
    <property type="entry name" value="Ribonuclease H-like"/>
    <property type="match status" value="1"/>
</dbReference>
<dbReference type="Pfam" id="PF13456">
    <property type="entry name" value="RVT_3"/>
    <property type="match status" value="1"/>
</dbReference>
<dbReference type="InterPro" id="IPR036397">
    <property type="entry name" value="RNaseH_sf"/>
</dbReference>
<dbReference type="CDD" id="cd06222">
    <property type="entry name" value="RNase_H_like"/>
    <property type="match status" value="1"/>
</dbReference>
<sequence length="427" mass="48780">MGLINFLLISAKILLSCSFWIVCRPSVTLLCPLYASIRAIESDKASSYQKCLQYWVLFGLTTVLELTLAKPLTGFSVWLYAKGLASLLLVMPQFSVASYVYMHFVKPHVSPNPHVEKVTEKNDCIPTKISDYIDAAPIYVEQEEKDNLQSLVNYEVESSPTSDRPIYPKKVQMDWSCALCLVSTSSERCLKQHIQGRKHKLKEEEEEERKHEMIASKISKFASKLEGNYLTDLLESLSRLKSEKFVELRGFNLPMRRPVKYCTWKKPEFGWTKLNTDGSINRKNSGLGCLLRDDEGVPLCACISKVLRGDIFLVELLAIWRGLTLAASIGIKMIWVESDSMSAVKAINKEQPYSQKASSCLIHIWKILKKFQKYQVTHSWRETNRAADYLSKMDISGSDIVIWPRDFPSSLCKFIAEDAQGSWYLRR</sequence>
<dbReference type="STRING" id="4097.A0A1S3ZB94"/>
<dbReference type="Gene3D" id="3.30.420.10">
    <property type="entry name" value="Ribonuclease H-like superfamily/Ribonuclease H"/>
    <property type="match status" value="1"/>
</dbReference>
<dbReference type="RefSeq" id="XP_016461730.1">
    <property type="nucleotide sequence ID" value="XM_016606244.1"/>
</dbReference>
<reference evidence="4" key="2">
    <citation type="submission" date="2025-08" db="UniProtKB">
        <authorList>
            <consortium name="RefSeq"/>
        </authorList>
    </citation>
    <scope>IDENTIFICATION</scope>
    <source>
        <tissue evidence="4">Leaf</tissue>
    </source>
</reference>
<reference evidence="3" key="1">
    <citation type="journal article" date="2014" name="Nat. Commun.">
        <title>The tobacco genome sequence and its comparison with those of tomato and potato.</title>
        <authorList>
            <person name="Sierro N."/>
            <person name="Battey J.N."/>
            <person name="Ouadi S."/>
            <person name="Bakaher N."/>
            <person name="Bovet L."/>
            <person name="Willig A."/>
            <person name="Goepfert S."/>
            <person name="Peitsch M.C."/>
            <person name="Ivanov N.V."/>
        </authorList>
    </citation>
    <scope>NUCLEOTIDE SEQUENCE [LARGE SCALE GENOMIC DNA]</scope>
</reference>
<gene>
    <name evidence="4" type="primary">LOC107785025</name>
</gene>
<keyword evidence="3" id="KW-1185">Reference proteome</keyword>
<dbReference type="RefSeq" id="XP_016461730.1">
    <property type="nucleotide sequence ID" value="XM_016606244.2"/>
</dbReference>
<dbReference type="InterPro" id="IPR044730">
    <property type="entry name" value="RNase_H-like_dom_plant"/>
</dbReference>
<evidence type="ECO:0000259" key="2">
    <source>
        <dbReference type="Pfam" id="PF13456"/>
    </source>
</evidence>
<dbReference type="InterPro" id="IPR013087">
    <property type="entry name" value="Znf_C2H2_type"/>
</dbReference>
<dbReference type="AlphaFoldDB" id="A0A1S3ZB94"/>
<dbReference type="OrthoDB" id="1263665at2759"/>
<dbReference type="PANTHER" id="PTHR47723:SF19">
    <property type="entry name" value="POLYNUCLEOTIDYL TRANSFERASE, RIBONUCLEASE H-LIKE SUPERFAMILY PROTEIN"/>
    <property type="match status" value="1"/>
</dbReference>
<organism evidence="3 4">
    <name type="scientific">Nicotiana tabacum</name>
    <name type="common">Common tobacco</name>
    <dbReference type="NCBI Taxonomy" id="4097"/>
    <lineage>
        <taxon>Eukaryota</taxon>
        <taxon>Viridiplantae</taxon>
        <taxon>Streptophyta</taxon>
        <taxon>Embryophyta</taxon>
        <taxon>Tracheophyta</taxon>
        <taxon>Spermatophyta</taxon>
        <taxon>Magnoliopsida</taxon>
        <taxon>eudicotyledons</taxon>
        <taxon>Gunneridae</taxon>
        <taxon>Pentapetalae</taxon>
        <taxon>asterids</taxon>
        <taxon>lamiids</taxon>
        <taxon>Solanales</taxon>
        <taxon>Solanaceae</taxon>
        <taxon>Nicotianoideae</taxon>
        <taxon>Nicotianeae</taxon>
        <taxon>Nicotiana</taxon>
    </lineage>
</organism>
<dbReference type="SUPFAM" id="SSF57667">
    <property type="entry name" value="beta-beta-alpha zinc fingers"/>
    <property type="match status" value="1"/>
</dbReference>
<feature type="domain" description="RNase H type-1" evidence="2">
    <location>
        <begin position="275"/>
        <end position="393"/>
    </location>
</feature>
<proteinExistence type="predicted"/>
<dbReference type="GO" id="GO:0003676">
    <property type="term" value="F:nucleic acid binding"/>
    <property type="evidence" value="ECO:0007669"/>
    <property type="project" value="InterPro"/>
</dbReference>
<feature type="domain" description="C2H2-type" evidence="1">
    <location>
        <begin position="175"/>
        <end position="199"/>
    </location>
</feature>
<dbReference type="PANTHER" id="PTHR47723">
    <property type="entry name" value="OS05G0353850 PROTEIN"/>
    <property type="match status" value="1"/>
</dbReference>
<dbReference type="OMA" id="HIWILLE"/>
<dbReference type="InterPro" id="IPR002156">
    <property type="entry name" value="RNaseH_domain"/>
</dbReference>
<dbReference type="Gene3D" id="3.30.160.60">
    <property type="entry name" value="Classic Zinc Finger"/>
    <property type="match status" value="1"/>
</dbReference>
<name>A0A1S3ZB94_TOBAC</name>
<evidence type="ECO:0000313" key="3">
    <source>
        <dbReference type="Proteomes" id="UP000790787"/>
    </source>
</evidence>
<dbReference type="InterPro" id="IPR004345">
    <property type="entry name" value="TB2_DP1_HVA22"/>
</dbReference>
<dbReference type="PaxDb" id="4097-A0A1S3ZB94"/>
<dbReference type="InterPro" id="IPR053151">
    <property type="entry name" value="RNase_H-like"/>
</dbReference>